<dbReference type="SUPFAM" id="SSF75304">
    <property type="entry name" value="Amidase signature (AS) enzymes"/>
    <property type="match status" value="1"/>
</dbReference>
<feature type="coiled-coil region" evidence="1">
    <location>
        <begin position="47"/>
        <end position="99"/>
    </location>
</feature>
<gene>
    <name evidence="3" type="ORF">FBUS_11633</name>
</gene>
<dbReference type="Pfam" id="PF01425">
    <property type="entry name" value="Amidase"/>
    <property type="match status" value="1"/>
</dbReference>
<dbReference type="PANTHER" id="PTHR45847">
    <property type="entry name" value="FATTY ACID AMIDE HYDROLASE"/>
    <property type="match status" value="1"/>
</dbReference>
<sequence>MDIISAHLAMLTSFLRQHTNSKIIVTCGFGVLIARFLCHYYQRHKLNKNLQRKKQYLEKSIRNLRSALDVVKDTEDELLALTELDLRELRKRIDNETLTPLQLVQAYQLKALSLYDKGNSGICEFVREAYIRTKELSLQETANKVELRSPLYGIPVSLKEVFMMGGYDSTGGLIKRCNRTFRYDCRIVQQLISEGAIPFVITASSQALSIDGSNNIFGDMVNPHNPK</sequence>
<feature type="non-terminal residue" evidence="3">
    <location>
        <position position="227"/>
    </location>
</feature>
<evidence type="ECO:0000259" key="2">
    <source>
        <dbReference type="Pfam" id="PF01425"/>
    </source>
</evidence>
<dbReference type="InterPro" id="IPR036928">
    <property type="entry name" value="AS_sf"/>
</dbReference>
<feature type="domain" description="Amidase" evidence="2">
    <location>
        <begin position="103"/>
        <end position="226"/>
    </location>
</feature>
<comment type="caution">
    <text evidence="3">The sequence shown here is derived from an EMBL/GenBank/DDBJ whole genome shotgun (WGS) entry which is preliminary data.</text>
</comment>
<evidence type="ECO:0000313" key="4">
    <source>
        <dbReference type="Proteomes" id="UP000728185"/>
    </source>
</evidence>
<dbReference type="GO" id="GO:0017064">
    <property type="term" value="F:fatty acid amide hydrolase activity"/>
    <property type="evidence" value="ECO:0007669"/>
    <property type="project" value="TreeGrafter"/>
</dbReference>
<proteinExistence type="predicted"/>
<keyword evidence="3" id="KW-0378">Hydrolase</keyword>
<dbReference type="Gene3D" id="3.90.1300.10">
    <property type="entry name" value="Amidase signature (AS) domain"/>
    <property type="match status" value="1"/>
</dbReference>
<dbReference type="GO" id="GO:0009062">
    <property type="term" value="P:fatty acid catabolic process"/>
    <property type="evidence" value="ECO:0007669"/>
    <property type="project" value="TreeGrafter"/>
</dbReference>
<keyword evidence="4" id="KW-1185">Reference proteome</keyword>
<evidence type="ECO:0000256" key="1">
    <source>
        <dbReference type="SAM" id="Coils"/>
    </source>
</evidence>
<name>A0A8E0RRY1_9TREM</name>
<dbReference type="Proteomes" id="UP000728185">
    <property type="component" value="Unassembled WGS sequence"/>
</dbReference>
<dbReference type="EMBL" id="LUCM01007898">
    <property type="protein sequence ID" value="KAA0189234.1"/>
    <property type="molecule type" value="Genomic_DNA"/>
</dbReference>
<dbReference type="AlphaFoldDB" id="A0A8E0RRY1"/>
<evidence type="ECO:0000313" key="3">
    <source>
        <dbReference type="EMBL" id="KAA0189234.1"/>
    </source>
</evidence>
<dbReference type="InterPro" id="IPR052096">
    <property type="entry name" value="Endocannabinoid_amidase"/>
</dbReference>
<keyword evidence="1" id="KW-0175">Coiled coil</keyword>
<dbReference type="InterPro" id="IPR023631">
    <property type="entry name" value="Amidase_dom"/>
</dbReference>
<dbReference type="PANTHER" id="PTHR45847:SF6">
    <property type="entry name" value="FATTY ACID AMIDE HYDROLASE"/>
    <property type="match status" value="1"/>
</dbReference>
<organism evidence="3 4">
    <name type="scientific">Fasciolopsis buskii</name>
    <dbReference type="NCBI Taxonomy" id="27845"/>
    <lineage>
        <taxon>Eukaryota</taxon>
        <taxon>Metazoa</taxon>
        <taxon>Spiralia</taxon>
        <taxon>Lophotrochozoa</taxon>
        <taxon>Platyhelminthes</taxon>
        <taxon>Trematoda</taxon>
        <taxon>Digenea</taxon>
        <taxon>Plagiorchiida</taxon>
        <taxon>Echinostomata</taxon>
        <taxon>Echinostomatoidea</taxon>
        <taxon>Fasciolidae</taxon>
        <taxon>Fasciolopsis</taxon>
    </lineage>
</organism>
<dbReference type="GO" id="GO:0004040">
    <property type="term" value="F:amidase activity"/>
    <property type="evidence" value="ECO:0007669"/>
    <property type="project" value="TreeGrafter"/>
</dbReference>
<reference evidence="3" key="1">
    <citation type="submission" date="2019-05" db="EMBL/GenBank/DDBJ databases">
        <title>Annotation for the trematode Fasciolopsis buski.</title>
        <authorList>
            <person name="Choi Y.-J."/>
        </authorList>
    </citation>
    <scope>NUCLEOTIDE SEQUENCE</scope>
    <source>
        <strain evidence="3">HT</strain>
        <tissue evidence="3">Whole worm</tissue>
    </source>
</reference>
<accession>A0A8E0RRY1</accession>
<protein>
    <submittedName>
        <fullName evidence="3">Fatty-acid amide hydrolase 1</fullName>
    </submittedName>
</protein>
<dbReference type="OrthoDB" id="6428749at2759"/>